<evidence type="ECO:0000256" key="2">
    <source>
        <dbReference type="ARBA" id="ARBA00022448"/>
    </source>
</evidence>
<feature type="transmembrane region" description="Helical" evidence="7">
    <location>
        <begin position="157"/>
        <end position="177"/>
    </location>
</feature>
<evidence type="ECO:0000256" key="1">
    <source>
        <dbReference type="ARBA" id="ARBA00004141"/>
    </source>
</evidence>
<evidence type="ECO:0000256" key="6">
    <source>
        <dbReference type="ARBA" id="ARBA00037968"/>
    </source>
</evidence>
<dbReference type="EMBL" id="CH476600">
    <property type="protein sequence ID" value="EAU34062.1"/>
    <property type="molecule type" value="Genomic_DNA"/>
</dbReference>
<dbReference type="SUPFAM" id="SSF103473">
    <property type="entry name" value="MFS general substrate transporter"/>
    <property type="match status" value="1"/>
</dbReference>
<feature type="transmembrane region" description="Helical" evidence="7">
    <location>
        <begin position="359"/>
        <end position="379"/>
    </location>
</feature>
<feature type="transmembrane region" description="Helical" evidence="7">
    <location>
        <begin position="127"/>
        <end position="145"/>
    </location>
</feature>
<evidence type="ECO:0000313" key="10">
    <source>
        <dbReference type="Proteomes" id="UP000007963"/>
    </source>
</evidence>
<feature type="transmembrane region" description="Helical" evidence="7">
    <location>
        <begin position="420"/>
        <end position="441"/>
    </location>
</feature>
<dbReference type="AlphaFoldDB" id="Q0CMU1"/>
<sequence>MEKQPSNVPTGPPPVENALDDLKLRAEASLARDVDLGQMLEVEATPEEQRRVLWKLDMILIPVMGLCYMMQYMDKLALSQATLFGIREDLGLTGTQYPWASAVFYFGYFAWSWPSSYLIVRLPIGKYITASVLVWGGVLMCHAAVKNFGGLVAARFFLGVGEAAIAPGFSLITGMFYKREEQPARQAAWFLGNSISTVVGGVVAYGIGSVKDTAVNSWQLLFIVLGTITAGMSFWMVFLLPDSPKNAIFLTKHERAIAIQRTLKNKTGVMDEGAFKWSQAWLAIRDPQTWFLVLYTFCVNLCNGGVTSVSPESFLAFNSPGHFNNPQASSHPSSSTGAAQVVFLIISAGVATFVPRTRILMMFFNTVVSMVGMLLVWQLDEDNQKGRLTGLSLGAVFAANIPLSLSIISSNVAGFTKRSVTSGLLFVAYCVGNIVGPQFFIDSEEPSYPTGMKAAISGLAFGAFFLLCLLGYYIFENRRRDALYGPPAQLTEEEEQAQGLSNKTDLEIESFRYLM</sequence>
<dbReference type="Gene3D" id="1.20.1250.20">
    <property type="entry name" value="MFS general substrate transporter like domains"/>
    <property type="match status" value="2"/>
</dbReference>
<evidence type="ECO:0000256" key="5">
    <source>
        <dbReference type="ARBA" id="ARBA00023136"/>
    </source>
</evidence>
<dbReference type="Proteomes" id="UP000007963">
    <property type="component" value="Unassembled WGS sequence"/>
</dbReference>
<feature type="transmembrane region" description="Helical" evidence="7">
    <location>
        <begin position="99"/>
        <end position="120"/>
    </location>
</feature>
<feature type="domain" description="Major facilitator superfamily (MFS) profile" evidence="8">
    <location>
        <begin position="60"/>
        <end position="480"/>
    </location>
</feature>
<dbReference type="RefSeq" id="XP_001214171.1">
    <property type="nucleotide sequence ID" value="XM_001214171.1"/>
</dbReference>
<dbReference type="OMA" id="WFLGNCI"/>
<comment type="similarity">
    <text evidence="6">Belongs to the major facilitator superfamily. Allantoate permease family.</text>
</comment>
<dbReference type="PANTHER" id="PTHR43791:SF103">
    <property type="entry name" value="MAJOR FACILITATOR SUPERFAMILY (MFS) PROFILE DOMAIN-CONTAINING PROTEIN-RELATED"/>
    <property type="match status" value="1"/>
</dbReference>
<evidence type="ECO:0000256" key="3">
    <source>
        <dbReference type="ARBA" id="ARBA00022692"/>
    </source>
</evidence>
<evidence type="ECO:0000259" key="8">
    <source>
        <dbReference type="PROSITE" id="PS50850"/>
    </source>
</evidence>
<evidence type="ECO:0000256" key="7">
    <source>
        <dbReference type="SAM" id="Phobius"/>
    </source>
</evidence>
<gene>
    <name evidence="9" type="ORF">ATEG_04993</name>
</gene>
<feature type="transmembrane region" description="Helical" evidence="7">
    <location>
        <begin position="220"/>
        <end position="240"/>
    </location>
</feature>
<dbReference type="InterPro" id="IPR036259">
    <property type="entry name" value="MFS_trans_sf"/>
</dbReference>
<dbReference type="InterPro" id="IPR020846">
    <property type="entry name" value="MFS_dom"/>
</dbReference>
<keyword evidence="2" id="KW-0813">Transport</keyword>
<comment type="subcellular location">
    <subcellularLocation>
        <location evidence="1">Membrane</location>
        <topology evidence="1">Multi-pass membrane protein</topology>
    </subcellularLocation>
</comment>
<dbReference type="Pfam" id="PF07690">
    <property type="entry name" value="MFS_1"/>
    <property type="match status" value="1"/>
</dbReference>
<dbReference type="HOGENOM" id="CLU_001265_0_5_1"/>
<dbReference type="PROSITE" id="PS50850">
    <property type="entry name" value="MFS"/>
    <property type="match status" value="1"/>
</dbReference>
<evidence type="ECO:0000313" key="9">
    <source>
        <dbReference type="EMBL" id="EAU34062.1"/>
    </source>
</evidence>
<dbReference type="GeneID" id="4320842"/>
<keyword evidence="4 7" id="KW-1133">Transmembrane helix</keyword>
<feature type="transmembrane region" description="Helical" evidence="7">
    <location>
        <begin position="453"/>
        <end position="475"/>
    </location>
</feature>
<dbReference type="GO" id="GO:0016020">
    <property type="term" value="C:membrane"/>
    <property type="evidence" value="ECO:0007669"/>
    <property type="project" value="UniProtKB-SubCell"/>
</dbReference>
<dbReference type="VEuPathDB" id="FungiDB:ATEG_04993"/>
<name>Q0CMU1_ASPTN</name>
<feature type="transmembrane region" description="Helical" evidence="7">
    <location>
        <begin position="189"/>
        <end position="208"/>
    </location>
</feature>
<dbReference type="FunFam" id="1.20.1250.20:FF:000064">
    <property type="entry name" value="MFS allantoate transporter"/>
    <property type="match status" value="1"/>
</dbReference>
<dbReference type="GO" id="GO:0022857">
    <property type="term" value="F:transmembrane transporter activity"/>
    <property type="evidence" value="ECO:0007669"/>
    <property type="project" value="InterPro"/>
</dbReference>
<accession>Q0CMU1</accession>
<proteinExistence type="inferred from homology"/>
<organism evidence="9 10">
    <name type="scientific">Aspergillus terreus (strain NIH 2624 / FGSC A1156)</name>
    <dbReference type="NCBI Taxonomy" id="341663"/>
    <lineage>
        <taxon>Eukaryota</taxon>
        <taxon>Fungi</taxon>
        <taxon>Dikarya</taxon>
        <taxon>Ascomycota</taxon>
        <taxon>Pezizomycotina</taxon>
        <taxon>Eurotiomycetes</taxon>
        <taxon>Eurotiomycetidae</taxon>
        <taxon>Eurotiales</taxon>
        <taxon>Aspergillaceae</taxon>
        <taxon>Aspergillus</taxon>
        <taxon>Aspergillus subgen. Circumdati</taxon>
    </lineage>
</organism>
<dbReference type="InterPro" id="IPR011701">
    <property type="entry name" value="MFS"/>
</dbReference>
<dbReference type="OrthoDB" id="6730379at2759"/>
<keyword evidence="3 7" id="KW-0812">Transmembrane</keyword>
<dbReference type="eggNOG" id="KOG2533">
    <property type="taxonomic scope" value="Eukaryota"/>
</dbReference>
<feature type="transmembrane region" description="Helical" evidence="7">
    <location>
        <begin position="337"/>
        <end position="354"/>
    </location>
</feature>
<dbReference type="STRING" id="341663.Q0CMU1"/>
<protein>
    <recommendedName>
        <fullName evidence="8">Major facilitator superfamily (MFS) profile domain-containing protein</fullName>
    </recommendedName>
</protein>
<feature type="transmembrane region" description="Helical" evidence="7">
    <location>
        <begin position="391"/>
        <end position="408"/>
    </location>
</feature>
<keyword evidence="5 7" id="KW-0472">Membrane</keyword>
<evidence type="ECO:0000256" key="4">
    <source>
        <dbReference type="ARBA" id="ARBA00022989"/>
    </source>
</evidence>
<reference evidence="10" key="1">
    <citation type="submission" date="2005-09" db="EMBL/GenBank/DDBJ databases">
        <title>Annotation of the Aspergillus terreus NIH2624 genome.</title>
        <authorList>
            <person name="Birren B.W."/>
            <person name="Lander E.S."/>
            <person name="Galagan J.E."/>
            <person name="Nusbaum C."/>
            <person name="Devon K."/>
            <person name="Henn M."/>
            <person name="Ma L.-J."/>
            <person name="Jaffe D.B."/>
            <person name="Butler J."/>
            <person name="Alvarez P."/>
            <person name="Gnerre S."/>
            <person name="Grabherr M."/>
            <person name="Kleber M."/>
            <person name="Mauceli E.W."/>
            <person name="Brockman W."/>
            <person name="Rounsley S."/>
            <person name="Young S.K."/>
            <person name="LaButti K."/>
            <person name="Pushparaj V."/>
            <person name="DeCaprio D."/>
            <person name="Crawford M."/>
            <person name="Koehrsen M."/>
            <person name="Engels R."/>
            <person name="Montgomery P."/>
            <person name="Pearson M."/>
            <person name="Howarth C."/>
            <person name="Larson L."/>
            <person name="Luoma S."/>
            <person name="White J."/>
            <person name="Alvarado L."/>
            <person name="Kodira C.D."/>
            <person name="Zeng Q."/>
            <person name="Oleary S."/>
            <person name="Yandava C."/>
            <person name="Denning D.W."/>
            <person name="Nierman W.C."/>
            <person name="Milne T."/>
            <person name="Madden K."/>
        </authorList>
    </citation>
    <scope>NUCLEOTIDE SEQUENCE [LARGE SCALE GENOMIC DNA]</scope>
    <source>
        <strain evidence="10">NIH 2624 / FGSC A1156</strain>
    </source>
</reference>
<dbReference type="PANTHER" id="PTHR43791">
    <property type="entry name" value="PERMEASE-RELATED"/>
    <property type="match status" value="1"/>
</dbReference>